<accession>A0A8R7UQ01</accession>
<dbReference type="Proteomes" id="UP000015106">
    <property type="component" value="Chromosome 6"/>
</dbReference>
<dbReference type="PANTHER" id="PTHR35715">
    <property type="entry name" value="OS08G0511800 PROTEIN"/>
    <property type="match status" value="1"/>
</dbReference>
<dbReference type="PANTHER" id="PTHR35715:SF8">
    <property type="entry name" value="OS09G0491692 PROTEIN"/>
    <property type="match status" value="1"/>
</dbReference>
<organism evidence="2 3">
    <name type="scientific">Triticum urartu</name>
    <name type="common">Red wild einkorn</name>
    <name type="synonym">Crithodium urartu</name>
    <dbReference type="NCBI Taxonomy" id="4572"/>
    <lineage>
        <taxon>Eukaryota</taxon>
        <taxon>Viridiplantae</taxon>
        <taxon>Streptophyta</taxon>
        <taxon>Embryophyta</taxon>
        <taxon>Tracheophyta</taxon>
        <taxon>Spermatophyta</taxon>
        <taxon>Magnoliopsida</taxon>
        <taxon>Liliopsida</taxon>
        <taxon>Poales</taxon>
        <taxon>Poaceae</taxon>
        <taxon>BOP clade</taxon>
        <taxon>Pooideae</taxon>
        <taxon>Triticodae</taxon>
        <taxon>Triticeae</taxon>
        <taxon>Triticinae</taxon>
        <taxon>Triticum</taxon>
    </lineage>
</organism>
<proteinExistence type="predicted"/>
<reference evidence="2" key="3">
    <citation type="submission" date="2022-06" db="UniProtKB">
        <authorList>
            <consortium name="EnsemblPlants"/>
        </authorList>
    </citation>
    <scope>IDENTIFICATION</scope>
</reference>
<evidence type="ECO:0000313" key="3">
    <source>
        <dbReference type="Proteomes" id="UP000015106"/>
    </source>
</evidence>
<dbReference type="AlphaFoldDB" id="A0A8R7UQ01"/>
<feature type="compositionally biased region" description="Polar residues" evidence="1">
    <location>
        <begin position="41"/>
        <end position="58"/>
    </location>
</feature>
<evidence type="ECO:0000313" key="2">
    <source>
        <dbReference type="EnsemblPlants" id="TuG1812G0600001385.01.T01"/>
    </source>
</evidence>
<dbReference type="EnsemblPlants" id="TuG1812G0600001385.01.T01">
    <property type="protein sequence ID" value="TuG1812G0600001385.01.T01"/>
    <property type="gene ID" value="TuG1812G0600001385.01"/>
</dbReference>
<sequence>KDKKKRGATGRARSLPHETTFPSSLLVSSSSGGPRIASAAVRTSQAPSSLGARSSVERTGTWWQRPVERGRLGQRDVAVRGESAASPALALRAAFPTPHSVLVHGGRCHPHLRSCPLHLRPRAPPRPASSPQIFLVLVREHRVRIKALMDRFVKELQKALNVDIQDRIMKEREMPATLGAQTRGRREGGRLEDRALPPRDGNFFGVVSASFRIIAMNVVG</sequence>
<protein>
    <submittedName>
        <fullName evidence="2">Uncharacterized protein</fullName>
    </submittedName>
</protein>
<evidence type="ECO:0000256" key="1">
    <source>
        <dbReference type="SAM" id="MobiDB-lite"/>
    </source>
</evidence>
<name>A0A8R7UQ01_TRIUA</name>
<feature type="region of interest" description="Disordered" evidence="1">
    <location>
        <begin position="1"/>
        <end position="58"/>
    </location>
</feature>
<keyword evidence="3" id="KW-1185">Reference proteome</keyword>
<reference evidence="3" key="1">
    <citation type="journal article" date="2013" name="Nature">
        <title>Draft genome of the wheat A-genome progenitor Triticum urartu.</title>
        <authorList>
            <person name="Ling H.Q."/>
            <person name="Zhao S."/>
            <person name="Liu D."/>
            <person name="Wang J."/>
            <person name="Sun H."/>
            <person name="Zhang C."/>
            <person name="Fan H."/>
            <person name="Li D."/>
            <person name="Dong L."/>
            <person name="Tao Y."/>
            <person name="Gao C."/>
            <person name="Wu H."/>
            <person name="Li Y."/>
            <person name="Cui Y."/>
            <person name="Guo X."/>
            <person name="Zheng S."/>
            <person name="Wang B."/>
            <person name="Yu K."/>
            <person name="Liang Q."/>
            <person name="Yang W."/>
            <person name="Lou X."/>
            <person name="Chen J."/>
            <person name="Feng M."/>
            <person name="Jian J."/>
            <person name="Zhang X."/>
            <person name="Luo G."/>
            <person name="Jiang Y."/>
            <person name="Liu J."/>
            <person name="Wang Z."/>
            <person name="Sha Y."/>
            <person name="Zhang B."/>
            <person name="Wu H."/>
            <person name="Tang D."/>
            <person name="Shen Q."/>
            <person name="Xue P."/>
            <person name="Zou S."/>
            <person name="Wang X."/>
            <person name="Liu X."/>
            <person name="Wang F."/>
            <person name="Yang Y."/>
            <person name="An X."/>
            <person name="Dong Z."/>
            <person name="Zhang K."/>
            <person name="Zhang X."/>
            <person name="Luo M.C."/>
            <person name="Dvorak J."/>
            <person name="Tong Y."/>
            <person name="Wang J."/>
            <person name="Yang H."/>
            <person name="Li Z."/>
            <person name="Wang D."/>
            <person name="Zhang A."/>
            <person name="Wang J."/>
        </authorList>
    </citation>
    <scope>NUCLEOTIDE SEQUENCE</scope>
    <source>
        <strain evidence="3">cv. G1812</strain>
    </source>
</reference>
<dbReference type="Gramene" id="TuG1812G0600001385.01.T01">
    <property type="protein sequence ID" value="TuG1812G0600001385.01.T01"/>
    <property type="gene ID" value="TuG1812G0600001385.01"/>
</dbReference>
<reference evidence="2" key="2">
    <citation type="submission" date="2018-03" db="EMBL/GenBank/DDBJ databases">
        <title>The Triticum urartu genome reveals the dynamic nature of wheat genome evolution.</title>
        <authorList>
            <person name="Ling H."/>
            <person name="Ma B."/>
            <person name="Shi X."/>
            <person name="Liu H."/>
            <person name="Dong L."/>
            <person name="Sun H."/>
            <person name="Cao Y."/>
            <person name="Gao Q."/>
            <person name="Zheng S."/>
            <person name="Li Y."/>
            <person name="Yu Y."/>
            <person name="Du H."/>
            <person name="Qi M."/>
            <person name="Li Y."/>
            <person name="Yu H."/>
            <person name="Cui Y."/>
            <person name="Wang N."/>
            <person name="Chen C."/>
            <person name="Wu H."/>
            <person name="Zhao Y."/>
            <person name="Zhang J."/>
            <person name="Li Y."/>
            <person name="Zhou W."/>
            <person name="Zhang B."/>
            <person name="Hu W."/>
            <person name="Eijk M."/>
            <person name="Tang J."/>
            <person name="Witsenboer H."/>
            <person name="Zhao S."/>
            <person name="Li Z."/>
            <person name="Zhang A."/>
            <person name="Wang D."/>
            <person name="Liang C."/>
        </authorList>
    </citation>
    <scope>NUCLEOTIDE SEQUENCE [LARGE SCALE GENOMIC DNA]</scope>
    <source>
        <strain evidence="2">cv. G1812</strain>
    </source>
</reference>